<keyword evidence="2" id="KW-1185">Reference proteome</keyword>
<dbReference type="KEGG" id="tje:TJEJU_3349"/>
<name>A0A238UCV2_9FLAO</name>
<evidence type="ECO:0000313" key="1">
    <source>
        <dbReference type="EMBL" id="SNR16999.1"/>
    </source>
</evidence>
<organism evidence="1 2">
    <name type="scientific">Tenacibaculum jejuense</name>
    <dbReference type="NCBI Taxonomy" id="584609"/>
    <lineage>
        <taxon>Bacteria</taxon>
        <taxon>Pseudomonadati</taxon>
        <taxon>Bacteroidota</taxon>
        <taxon>Flavobacteriia</taxon>
        <taxon>Flavobacteriales</taxon>
        <taxon>Flavobacteriaceae</taxon>
        <taxon>Tenacibaculum</taxon>
    </lineage>
</organism>
<dbReference type="InterPro" id="IPR012675">
    <property type="entry name" value="Beta-grasp_dom_sf"/>
</dbReference>
<gene>
    <name evidence="1" type="ORF">TJEJU_3349</name>
</gene>
<dbReference type="Gene3D" id="3.10.20.30">
    <property type="match status" value="1"/>
</dbReference>
<dbReference type="AlphaFoldDB" id="A0A238UCV2"/>
<dbReference type="RefSeq" id="WP_095073926.1">
    <property type="nucleotide sequence ID" value="NZ_LT899436.1"/>
</dbReference>
<dbReference type="Proteomes" id="UP000215214">
    <property type="component" value="Chromosome TJEJU"/>
</dbReference>
<dbReference type="SUPFAM" id="SSF54285">
    <property type="entry name" value="MoaD/ThiS"/>
    <property type="match status" value="1"/>
</dbReference>
<accession>A0A238UCV2</accession>
<dbReference type="EMBL" id="LT899436">
    <property type="protein sequence ID" value="SNR16999.1"/>
    <property type="molecule type" value="Genomic_DNA"/>
</dbReference>
<sequence length="77" mass="8492">MKVIYFGKIADVAKKSSEEINLEENSIPGLVAFLQEKYHLDLDDMQIAVNHNLVSKSEEILLKEADEVAILSAFAGG</sequence>
<dbReference type="CDD" id="cd00754">
    <property type="entry name" value="Ubl_MoaD"/>
    <property type="match status" value="1"/>
</dbReference>
<reference evidence="1 2" key="1">
    <citation type="submission" date="2017-07" db="EMBL/GenBank/DDBJ databases">
        <authorList>
            <person name="Sun Z.S."/>
            <person name="Albrecht U."/>
            <person name="Echele G."/>
            <person name="Lee C.C."/>
        </authorList>
    </citation>
    <scope>NUCLEOTIDE SEQUENCE [LARGE SCALE GENOMIC DNA]</scope>
    <source>
        <strain evidence="2">type strain: KCTC 22618</strain>
    </source>
</reference>
<evidence type="ECO:0000313" key="2">
    <source>
        <dbReference type="Proteomes" id="UP000215214"/>
    </source>
</evidence>
<dbReference type="InterPro" id="IPR003749">
    <property type="entry name" value="ThiS/MoaD-like"/>
</dbReference>
<proteinExistence type="predicted"/>
<dbReference type="Pfam" id="PF02597">
    <property type="entry name" value="ThiS"/>
    <property type="match status" value="1"/>
</dbReference>
<dbReference type="OrthoDB" id="1191081at2"/>
<dbReference type="InterPro" id="IPR016155">
    <property type="entry name" value="Mopterin_synth/thiamin_S_b"/>
</dbReference>
<protein>
    <submittedName>
        <fullName evidence="1">Putative Molybdopterin synthase sulfur carrier subunit</fullName>
    </submittedName>
</protein>